<evidence type="ECO:0000313" key="13">
    <source>
        <dbReference type="Proteomes" id="UP001205843"/>
    </source>
</evidence>
<evidence type="ECO:0000256" key="7">
    <source>
        <dbReference type="ARBA" id="ARBA00022989"/>
    </source>
</evidence>
<feature type="transmembrane region" description="Helical" evidence="9">
    <location>
        <begin position="341"/>
        <end position="360"/>
    </location>
</feature>
<dbReference type="Gene3D" id="3.30.70.1430">
    <property type="entry name" value="Multidrug efflux transporter AcrB pore domain"/>
    <property type="match status" value="2"/>
</dbReference>
<dbReference type="PANTHER" id="PTHR32063">
    <property type="match status" value="1"/>
</dbReference>
<dbReference type="GO" id="GO:0009636">
    <property type="term" value="P:response to toxic substance"/>
    <property type="evidence" value="ECO:0007669"/>
    <property type="project" value="UniProtKB-ARBA"/>
</dbReference>
<evidence type="ECO:0000256" key="3">
    <source>
        <dbReference type="ARBA" id="ARBA00022448"/>
    </source>
</evidence>
<dbReference type="SUPFAM" id="SSF82714">
    <property type="entry name" value="Multidrug efflux transporter AcrB TolC docking domain, DN and DC subdomains"/>
    <property type="match status" value="2"/>
</dbReference>
<dbReference type="EMBL" id="JALJXV010000006">
    <property type="protein sequence ID" value="MCP1675646.1"/>
    <property type="molecule type" value="Genomic_DNA"/>
</dbReference>
<dbReference type="NCBIfam" id="TIGR00915">
    <property type="entry name" value="2A0602"/>
    <property type="match status" value="1"/>
</dbReference>
<comment type="caution">
    <text evidence="9">Lacks conserved residue(s) required for the propagation of feature annotation.</text>
</comment>
<dbReference type="InterPro" id="IPR027463">
    <property type="entry name" value="AcrB_DN_DC_subdom"/>
</dbReference>
<feature type="region of interest" description="Disordered" evidence="10">
    <location>
        <begin position="1030"/>
        <end position="1051"/>
    </location>
</feature>
<dbReference type="AlphaFoldDB" id="A0AAE3G4H0"/>
<organism evidence="12 13">
    <name type="scientific">Natronocella acetinitrilica</name>
    <dbReference type="NCBI Taxonomy" id="414046"/>
    <lineage>
        <taxon>Bacteria</taxon>
        <taxon>Pseudomonadati</taxon>
        <taxon>Pseudomonadota</taxon>
        <taxon>Gammaproteobacteria</taxon>
        <taxon>Chromatiales</taxon>
        <taxon>Ectothiorhodospiraceae</taxon>
        <taxon>Natronocella</taxon>
    </lineage>
</organism>
<keyword evidence="8 9" id="KW-0472">Membrane</keyword>
<dbReference type="Proteomes" id="UP001205843">
    <property type="component" value="Unassembled WGS sequence"/>
</dbReference>
<dbReference type="PROSITE" id="PS50156">
    <property type="entry name" value="SSD"/>
    <property type="match status" value="1"/>
</dbReference>
<feature type="transmembrane region" description="Helical" evidence="9">
    <location>
        <begin position="918"/>
        <end position="943"/>
    </location>
</feature>
<evidence type="ECO:0000313" key="12">
    <source>
        <dbReference type="EMBL" id="MCP1675646.1"/>
    </source>
</evidence>
<protein>
    <recommendedName>
        <fullName evidence="9">Efflux pump membrane transporter</fullName>
    </recommendedName>
</protein>
<comment type="similarity">
    <text evidence="2 9">Belongs to the resistance-nodulation-cell division (RND) (TC 2.A.6) family.</text>
</comment>
<dbReference type="Gene3D" id="3.30.70.1320">
    <property type="entry name" value="Multidrug efflux transporter AcrB pore domain like"/>
    <property type="match status" value="1"/>
</dbReference>
<evidence type="ECO:0000256" key="4">
    <source>
        <dbReference type="ARBA" id="ARBA00022475"/>
    </source>
</evidence>
<comment type="subcellular location">
    <subcellularLocation>
        <location evidence="1 9">Cell inner membrane</location>
        <topology evidence="1 9">Multi-pass membrane protein</topology>
    </subcellularLocation>
</comment>
<dbReference type="Gene3D" id="3.30.2090.10">
    <property type="entry name" value="Multidrug efflux transporter AcrB TolC docking domain, DN and DC subdomains"/>
    <property type="match status" value="2"/>
</dbReference>
<dbReference type="InterPro" id="IPR000731">
    <property type="entry name" value="SSD"/>
</dbReference>
<dbReference type="GO" id="GO:0015562">
    <property type="term" value="F:efflux transmembrane transporter activity"/>
    <property type="evidence" value="ECO:0007669"/>
    <property type="project" value="InterPro"/>
</dbReference>
<dbReference type="PANTHER" id="PTHR32063:SF76">
    <property type="entry name" value="EFFLUX PUMP MEMBRANE TRANSPORTER"/>
    <property type="match status" value="1"/>
</dbReference>
<dbReference type="NCBIfam" id="NF000282">
    <property type="entry name" value="RND_permease_1"/>
    <property type="match status" value="1"/>
</dbReference>
<proteinExistence type="inferred from homology"/>
<dbReference type="InterPro" id="IPR001036">
    <property type="entry name" value="Acrflvin-R"/>
</dbReference>
<feature type="transmembrane region" description="Helical" evidence="9">
    <location>
        <begin position="865"/>
        <end position="885"/>
    </location>
</feature>
<feature type="transmembrane region" description="Helical" evidence="9">
    <location>
        <begin position="964"/>
        <end position="987"/>
    </location>
</feature>
<dbReference type="RefSeq" id="WP_253479265.1">
    <property type="nucleotide sequence ID" value="NZ_JALJXV010000006.1"/>
</dbReference>
<dbReference type="FunFam" id="1.20.1640.10:FF:000001">
    <property type="entry name" value="Efflux pump membrane transporter"/>
    <property type="match status" value="1"/>
</dbReference>
<feature type="transmembrane region" description="Helical" evidence="9">
    <location>
        <begin position="533"/>
        <end position="552"/>
    </location>
</feature>
<dbReference type="Pfam" id="PF00873">
    <property type="entry name" value="ACR_tran"/>
    <property type="match status" value="1"/>
</dbReference>
<dbReference type="SUPFAM" id="SSF82693">
    <property type="entry name" value="Multidrug efflux transporter AcrB pore domain, PN1, PN2, PC1 and PC2 subdomains"/>
    <property type="match status" value="3"/>
</dbReference>
<sequence length="1051" mass="112797">MSAFFLDRPKFAFVLSILITLAGVLALQVLPVNMYPDLAPPQVQVRAVYPGASAEVVADAVVRPIEQRLNGVEGMIYIESSATSDGAASITVTFATGTDSDMAQVNVQNRVKLAESQLPEPVRREGVVVRKQAGNMLMGINLVSERPGLDALFLSNYANTSLLENIARVPGVAEASVLGTSEYAMRLWLDPGRMNQLGVTVADINAAVREQNQIVAAGALGQEPAPPGQIFTFNIRSEGRLSEAGEFGQTVLRVSPEGRVVRLGDVARIELGARSYAATSQLNDQDTAFLVIYQLPDANALDVAERVRDEMTALATNFPDGLSYRILFDSTRFIDESINEVVNTLFVAVVLVVLVVFLFLQSLRATLIPAVAIPVSLIGTFAFMVLMGYSINLITLFGLVLAIGIVVDDAIVVIENVDRLIKEKGLDVREAVSQAMREISAPIISTTLVLLAVFVPVAFLPGITGELFRQFAVTICFAVLISSVCALTLSPALSSVLLRKEAEPLRLLSPVEWLLQRLTAGYSWLIGRLLKRMLVVAGLFLALLGLLGYLAATTPTGFVPEEDQGFLFVDVQLPDAASGSRTAAVMEQVVDEVLQDPAVSDFISVSGFSLLSGSGSNMGFGVVVLKDWSERESASLQPAAVVPRLNARLWAIPAARVMAFNVPAIPGLGVTAGFDLRLLDSAGVPPEDLAATADNLVLQANQREEMVGVRHNLRANVPMFDLEVDRDKAQLLGVDFGDVFLTLQAQLGGLYVNDFNQFGRTYRVMLGSEGAYRSRPEDLRHFEVRNNRGEMVPIAGIARLEPSQGATRIEGFNLNRSVTINGEPAPGLSTMESVGVMEELLTELPDGYTFAWAGQTLQELEAGNLIVVLFLLAIVAVYLFLVALYESWTLPLAVLLSVPLTFLGSFLAFRATGQALDIYAQIGLVLLVAMSAKTAILIVEFAAQLRREGRPIRTAAADAAVQRFRAVLMTGLSFMLGVVPLVMASGAGAASRISLGITVLSGTTATVILVTLMTPAFYVMIQSMRERLSGPAEGLPAEPEQSVDGQSGQPV</sequence>
<feature type="domain" description="SSD" evidence="11">
    <location>
        <begin position="376"/>
        <end position="496"/>
    </location>
</feature>
<dbReference type="Gene3D" id="3.30.70.1440">
    <property type="entry name" value="Multidrug efflux transporter AcrB pore domain"/>
    <property type="match status" value="1"/>
</dbReference>
<evidence type="ECO:0000256" key="5">
    <source>
        <dbReference type="ARBA" id="ARBA00022519"/>
    </source>
</evidence>
<gene>
    <name evidence="12" type="ORF">J2T57_002796</name>
</gene>
<evidence type="ECO:0000256" key="6">
    <source>
        <dbReference type="ARBA" id="ARBA00022692"/>
    </source>
</evidence>
<keyword evidence="13" id="KW-1185">Reference proteome</keyword>
<dbReference type="SUPFAM" id="SSF82866">
    <property type="entry name" value="Multidrug efflux transporter AcrB transmembrane domain"/>
    <property type="match status" value="2"/>
</dbReference>
<keyword evidence="6 9" id="KW-0812">Transmembrane</keyword>
<reference evidence="12" key="1">
    <citation type="submission" date="2022-03" db="EMBL/GenBank/DDBJ databases">
        <title>Genomic Encyclopedia of Type Strains, Phase III (KMG-III): the genomes of soil and plant-associated and newly described type strains.</title>
        <authorList>
            <person name="Whitman W."/>
        </authorList>
    </citation>
    <scope>NUCLEOTIDE SEQUENCE</scope>
    <source>
        <strain evidence="12">ANL 6-2</strain>
    </source>
</reference>
<evidence type="ECO:0000256" key="2">
    <source>
        <dbReference type="ARBA" id="ARBA00010942"/>
    </source>
</evidence>
<feature type="transmembrane region" description="Helical" evidence="9">
    <location>
        <begin position="471"/>
        <end position="498"/>
    </location>
</feature>
<keyword evidence="5 9" id="KW-0997">Cell inner membrane</keyword>
<dbReference type="GO" id="GO:0005886">
    <property type="term" value="C:plasma membrane"/>
    <property type="evidence" value="ECO:0007669"/>
    <property type="project" value="UniProtKB-SubCell"/>
</dbReference>
<name>A0AAE3G4H0_9GAMM</name>
<evidence type="ECO:0000256" key="8">
    <source>
        <dbReference type="ARBA" id="ARBA00023136"/>
    </source>
</evidence>
<feature type="transmembrane region" description="Helical" evidence="9">
    <location>
        <begin position="439"/>
        <end position="459"/>
    </location>
</feature>
<comment type="caution">
    <text evidence="12">The sequence shown here is derived from an EMBL/GenBank/DDBJ whole genome shotgun (WGS) entry which is preliminary data.</text>
</comment>
<keyword evidence="3 9" id="KW-0813">Transport</keyword>
<feature type="transmembrane region" description="Helical" evidence="9">
    <location>
        <begin position="393"/>
        <end position="414"/>
    </location>
</feature>
<feature type="transmembrane region" description="Helical" evidence="9">
    <location>
        <begin position="367"/>
        <end position="387"/>
    </location>
</feature>
<dbReference type="PRINTS" id="PR00702">
    <property type="entry name" value="ACRIFLAVINRP"/>
</dbReference>
<feature type="transmembrane region" description="Helical" evidence="9">
    <location>
        <begin position="993"/>
        <end position="1019"/>
    </location>
</feature>
<keyword evidence="4" id="KW-1003">Cell membrane</keyword>
<evidence type="ECO:0000259" key="11">
    <source>
        <dbReference type="PROSITE" id="PS50156"/>
    </source>
</evidence>
<evidence type="ECO:0000256" key="9">
    <source>
        <dbReference type="RuleBase" id="RU364070"/>
    </source>
</evidence>
<keyword evidence="7 9" id="KW-1133">Transmembrane helix</keyword>
<dbReference type="GO" id="GO:0042910">
    <property type="term" value="F:xenobiotic transmembrane transporter activity"/>
    <property type="evidence" value="ECO:0007669"/>
    <property type="project" value="TreeGrafter"/>
</dbReference>
<dbReference type="Gene3D" id="1.20.1640.10">
    <property type="entry name" value="Multidrug efflux transporter AcrB transmembrane domain"/>
    <property type="match status" value="2"/>
</dbReference>
<accession>A0AAE3G4H0</accession>
<feature type="transmembrane region" description="Helical" evidence="9">
    <location>
        <begin position="892"/>
        <end position="912"/>
    </location>
</feature>
<evidence type="ECO:0000256" key="10">
    <source>
        <dbReference type="SAM" id="MobiDB-lite"/>
    </source>
</evidence>
<dbReference type="FunFam" id="3.30.70.1430:FF:000001">
    <property type="entry name" value="Efflux pump membrane transporter"/>
    <property type="match status" value="1"/>
</dbReference>
<evidence type="ECO:0000256" key="1">
    <source>
        <dbReference type="ARBA" id="ARBA00004429"/>
    </source>
</evidence>
<dbReference type="InterPro" id="IPR004764">
    <property type="entry name" value="MdtF-like"/>
</dbReference>